<dbReference type="AlphaFoldDB" id="A0A8H3QME2"/>
<comment type="caution">
    <text evidence="1">The sequence shown here is derived from an EMBL/GenBank/DDBJ whole genome shotgun (WGS) entry which is preliminary data.</text>
</comment>
<accession>A0A8H3QME2</accession>
<name>A0A8H3QME2_9GLOM</name>
<proteinExistence type="predicted"/>
<protein>
    <submittedName>
        <fullName evidence="1">Uncharacterized protein</fullName>
    </submittedName>
</protein>
<gene>
    <name evidence="1" type="ORF">RCL2_000915600</name>
</gene>
<organism evidence="1 2">
    <name type="scientific">Rhizophagus clarus</name>
    <dbReference type="NCBI Taxonomy" id="94130"/>
    <lineage>
        <taxon>Eukaryota</taxon>
        <taxon>Fungi</taxon>
        <taxon>Fungi incertae sedis</taxon>
        <taxon>Mucoromycota</taxon>
        <taxon>Glomeromycotina</taxon>
        <taxon>Glomeromycetes</taxon>
        <taxon>Glomerales</taxon>
        <taxon>Glomeraceae</taxon>
        <taxon>Rhizophagus</taxon>
    </lineage>
</organism>
<reference evidence="1" key="1">
    <citation type="submission" date="2019-10" db="EMBL/GenBank/DDBJ databases">
        <title>Conservation and host-specific expression of non-tandemly repeated heterogenous ribosome RNA gene in arbuscular mycorrhizal fungi.</title>
        <authorList>
            <person name="Maeda T."/>
            <person name="Kobayashi Y."/>
            <person name="Nakagawa T."/>
            <person name="Ezawa T."/>
            <person name="Yamaguchi K."/>
            <person name="Bino T."/>
            <person name="Nishimoto Y."/>
            <person name="Shigenobu S."/>
            <person name="Kawaguchi M."/>
        </authorList>
    </citation>
    <scope>NUCLEOTIDE SEQUENCE</scope>
    <source>
        <strain evidence="1">HR1</strain>
    </source>
</reference>
<dbReference type="EMBL" id="BLAL01000058">
    <property type="protein sequence ID" value="GES81919.1"/>
    <property type="molecule type" value="Genomic_DNA"/>
</dbReference>
<dbReference type="Proteomes" id="UP000615446">
    <property type="component" value="Unassembled WGS sequence"/>
</dbReference>
<evidence type="ECO:0000313" key="2">
    <source>
        <dbReference type="Proteomes" id="UP000615446"/>
    </source>
</evidence>
<evidence type="ECO:0000313" key="1">
    <source>
        <dbReference type="EMBL" id="GES81919.1"/>
    </source>
</evidence>
<sequence>MLCPPNDESSVIDSPLLVVPDIKSLKRSPEGLNEINEVSQHEYELIEKLLKETLSKVMISYTRPKINLPTFPQKKIRKTHGYSLLQVITVHKNEAGKRR</sequence>